<reference evidence="13 14" key="2">
    <citation type="journal article" date="2010" name="Nucleic Acids Res.">
        <title>BeetleBase in 2010: revisions to provide comprehensive genomic information for Tribolium castaneum.</title>
        <authorList>
            <person name="Kim H.S."/>
            <person name="Murphy T."/>
            <person name="Xia J."/>
            <person name="Caragea D."/>
            <person name="Park Y."/>
            <person name="Beeman R.W."/>
            <person name="Lorenzen M.D."/>
            <person name="Butcher S."/>
            <person name="Manak J.R."/>
            <person name="Brown S.J."/>
        </authorList>
    </citation>
    <scope>GENOME REANNOTATION</scope>
    <source>
        <strain evidence="13 14">Georgia GA2</strain>
    </source>
</reference>
<keyword evidence="6 12" id="KW-1133">Transmembrane helix</keyword>
<dbReference type="GO" id="GO:0006814">
    <property type="term" value="P:sodium ion transport"/>
    <property type="evidence" value="ECO:0000318"/>
    <property type="project" value="GO_Central"/>
</dbReference>
<dbReference type="STRING" id="7070.A0A139WHV3"/>
<protein>
    <submittedName>
        <fullName evidence="13">Sodium-dependent multivitamin transporter-like Protein</fullName>
    </submittedName>
</protein>
<evidence type="ECO:0000256" key="7">
    <source>
        <dbReference type="ARBA" id="ARBA00023053"/>
    </source>
</evidence>
<comment type="subcellular location">
    <subcellularLocation>
        <location evidence="1">Cell membrane</location>
        <topology evidence="1">Multi-pass membrane protein</topology>
    </subcellularLocation>
</comment>
<keyword evidence="5 12" id="KW-0812">Transmembrane</keyword>
<evidence type="ECO:0000256" key="5">
    <source>
        <dbReference type="ARBA" id="ARBA00022692"/>
    </source>
</evidence>
<dbReference type="InterPro" id="IPR038377">
    <property type="entry name" value="Na/Glc_symporter_sf"/>
</dbReference>
<feature type="transmembrane region" description="Helical" evidence="12">
    <location>
        <begin position="230"/>
        <end position="247"/>
    </location>
</feature>
<evidence type="ECO:0000256" key="6">
    <source>
        <dbReference type="ARBA" id="ARBA00022989"/>
    </source>
</evidence>
<dbReference type="Pfam" id="PF00474">
    <property type="entry name" value="SSF"/>
    <property type="match status" value="1"/>
</dbReference>
<feature type="transmembrane region" description="Helical" evidence="12">
    <location>
        <begin position="373"/>
        <end position="392"/>
    </location>
</feature>
<feature type="transmembrane region" description="Helical" evidence="12">
    <location>
        <begin position="496"/>
        <end position="518"/>
    </location>
</feature>
<dbReference type="GO" id="GO:0015293">
    <property type="term" value="F:symporter activity"/>
    <property type="evidence" value="ECO:0000318"/>
    <property type="project" value="GO_Central"/>
</dbReference>
<dbReference type="InterPro" id="IPR001734">
    <property type="entry name" value="Na/solute_symporter"/>
</dbReference>
<feature type="transmembrane region" description="Helical" evidence="12">
    <location>
        <begin position="84"/>
        <end position="107"/>
    </location>
</feature>
<dbReference type="PANTHER" id="PTHR42985:SF21">
    <property type="entry name" value="SODIUM-DEPENDENT MULTIVITAMIN TRANSPORTER-LIKE PROTEIN"/>
    <property type="match status" value="1"/>
</dbReference>
<keyword evidence="7" id="KW-0915">Sodium</keyword>
<feature type="transmembrane region" description="Helical" evidence="12">
    <location>
        <begin position="53"/>
        <end position="72"/>
    </location>
</feature>
<evidence type="ECO:0000256" key="9">
    <source>
        <dbReference type="ARBA" id="ARBA00023136"/>
    </source>
</evidence>
<feature type="transmembrane region" description="Helical" evidence="12">
    <location>
        <begin position="431"/>
        <end position="449"/>
    </location>
</feature>
<dbReference type="InParanoid" id="A0A139WHV3"/>
<keyword evidence="3" id="KW-0813">Transport</keyword>
<evidence type="ECO:0000256" key="8">
    <source>
        <dbReference type="ARBA" id="ARBA00023065"/>
    </source>
</evidence>
<evidence type="ECO:0000256" key="2">
    <source>
        <dbReference type="ARBA" id="ARBA00006434"/>
    </source>
</evidence>
<reference evidence="13 14" key="1">
    <citation type="journal article" date="2008" name="Nature">
        <title>The genome of the model beetle and pest Tribolium castaneum.</title>
        <authorList>
            <consortium name="Tribolium Genome Sequencing Consortium"/>
            <person name="Richards S."/>
            <person name="Gibbs R.A."/>
            <person name="Weinstock G.M."/>
            <person name="Brown S.J."/>
            <person name="Denell R."/>
            <person name="Beeman R.W."/>
            <person name="Gibbs R."/>
            <person name="Beeman R.W."/>
            <person name="Brown S.J."/>
            <person name="Bucher G."/>
            <person name="Friedrich M."/>
            <person name="Grimmelikhuijzen C.J."/>
            <person name="Klingler M."/>
            <person name="Lorenzen M."/>
            <person name="Richards S."/>
            <person name="Roth S."/>
            <person name="Schroder R."/>
            <person name="Tautz D."/>
            <person name="Zdobnov E.M."/>
            <person name="Muzny D."/>
            <person name="Gibbs R.A."/>
            <person name="Weinstock G.M."/>
            <person name="Attaway T."/>
            <person name="Bell S."/>
            <person name="Buhay C.J."/>
            <person name="Chandrabose M.N."/>
            <person name="Chavez D."/>
            <person name="Clerk-Blankenburg K.P."/>
            <person name="Cree A."/>
            <person name="Dao M."/>
            <person name="Davis C."/>
            <person name="Chacko J."/>
            <person name="Dinh H."/>
            <person name="Dugan-Rocha S."/>
            <person name="Fowler G."/>
            <person name="Garner T.T."/>
            <person name="Garnes J."/>
            <person name="Gnirke A."/>
            <person name="Hawes A."/>
            <person name="Hernandez J."/>
            <person name="Hines S."/>
            <person name="Holder M."/>
            <person name="Hume J."/>
            <person name="Jhangiani S.N."/>
            <person name="Joshi V."/>
            <person name="Khan Z.M."/>
            <person name="Jackson L."/>
            <person name="Kovar C."/>
            <person name="Kowis A."/>
            <person name="Lee S."/>
            <person name="Lewis L.R."/>
            <person name="Margolis J."/>
            <person name="Morgan M."/>
            <person name="Nazareth L.V."/>
            <person name="Nguyen N."/>
            <person name="Okwuonu G."/>
            <person name="Parker D."/>
            <person name="Richards S."/>
            <person name="Ruiz S.J."/>
            <person name="Santibanez J."/>
            <person name="Savard J."/>
            <person name="Scherer S.E."/>
            <person name="Schneider B."/>
            <person name="Sodergren E."/>
            <person name="Tautz D."/>
            <person name="Vattahil S."/>
            <person name="Villasana D."/>
            <person name="White C.S."/>
            <person name="Wright R."/>
            <person name="Park Y."/>
            <person name="Beeman R.W."/>
            <person name="Lord J."/>
            <person name="Oppert B."/>
            <person name="Lorenzen M."/>
            <person name="Brown S."/>
            <person name="Wang L."/>
            <person name="Savard J."/>
            <person name="Tautz D."/>
            <person name="Richards S."/>
            <person name="Weinstock G."/>
            <person name="Gibbs R.A."/>
            <person name="Liu Y."/>
            <person name="Worley K."/>
            <person name="Weinstock G."/>
            <person name="Elsik C.G."/>
            <person name="Reese J.T."/>
            <person name="Elhaik E."/>
            <person name="Landan G."/>
            <person name="Graur D."/>
            <person name="Arensburger P."/>
            <person name="Atkinson P."/>
            <person name="Beeman R.W."/>
            <person name="Beidler J."/>
            <person name="Brown S.J."/>
            <person name="Demuth J.P."/>
            <person name="Drury D.W."/>
            <person name="Du Y.Z."/>
            <person name="Fujiwara H."/>
            <person name="Lorenzen M."/>
            <person name="Maselli V."/>
            <person name="Osanai M."/>
            <person name="Park Y."/>
            <person name="Robertson H.M."/>
            <person name="Tu Z."/>
            <person name="Wang J.J."/>
            <person name="Wang S."/>
            <person name="Richards S."/>
            <person name="Song H."/>
            <person name="Zhang L."/>
            <person name="Sodergren E."/>
            <person name="Werner D."/>
            <person name="Stanke M."/>
            <person name="Morgenstern B."/>
            <person name="Solovyev V."/>
            <person name="Kosarev P."/>
            <person name="Brown G."/>
            <person name="Chen H.C."/>
            <person name="Ermolaeva O."/>
            <person name="Hlavina W."/>
            <person name="Kapustin Y."/>
            <person name="Kiryutin B."/>
            <person name="Kitts P."/>
            <person name="Maglott D."/>
            <person name="Pruitt K."/>
            <person name="Sapojnikov V."/>
            <person name="Souvorov A."/>
            <person name="Mackey A.J."/>
            <person name="Waterhouse R.M."/>
            <person name="Wyder S."/>
            <person name="Zdobnov E.M."/>
            <person name="Zdobnov E.M."/>
            <person name="Wyder S."/>
            <person name="Kriventseva E.V."/>
            <person name="Kadowaki T."/>
            <person name="Bork P."/>
            <person name="Aranda M."/>
            <person name="Bao R."/>
            <person name="Beermann A."/>
            <person name="Berns N."/>
            <person name="Bolognesi R."/>
            <person name="Bonneton F."/>
            <person name="Bopp D."/>
            <person name="Brown S.J."/>
            <person name="Bucher G."/>
            <person name="Butts T."/>
            <person name="Chaumot A."/>
            <person name="Denell R.E."/>
            <person name="Ferrier D.E."/>
            <person name="Friedrich M."/>
            <person name="Gordon C.M."/>
            <person name="Jindra M."/>
            <person name="Klingler M."/>
            <person name="Lan Q."/>
            <person name="Lattorff H.M."/>
            <person name="Laudet V."/>
            <person name="von Levetsow C."/>
            <person name="Liu Z."/>
            <person name="Lutz R."/>
            <person name="Lynch J.A."/>
            <person name="da Fonseca R.N."/>
            <person name="Posnien N."/>
            <person name="Reuter R."/>
            <person name="Roth S."/>
            <person name="Savard J."/>
            <person name="Schinko J.B."/>
            <person name="Schmitt C."/>
            <person name="Schoppmeier M."/>
            <person name="Schroder R."/>
            <person name="Shippy T.D."/>
            <person name="Simonnet F."/>
            <person name="Marques-Souza H."/>
            <person name="Tautz D."/>
            <person name="Tomoyasu Y."/>
            <person name="Trauner J."/>
            <person name="Van der Zee M."/>
            <person name="Vervoort M."/>
            <person name="Wittkopp N."/>
            <person name="Wimmer E.A."/>
            <person name="Yang X."/>
            <person name="Jones A.K."/>
            <person name="Sattelle D.B."/>
            <person name="Ebert P.R."/>
            <person name="Nelson D."/>
            <person name="Scott J.G."/>
            <person name="Beeman R.W."/>
            <person name="Muthukrishnan S."/>
            <person name="Kramer K.J."/>
            <person name="Arakane Y."/>
            <person name="Beeman R.W."/>
            <person name="Zhu Q."/>
            <person name="Hogenkamp D."/>
            <person name="Dixit R."/>
            <person name="Oppert B."/>
            <person name="Jiang H."/>
            <person name="Zou Z."/>
            <person name="Marshall J."/>
            <person name="Elpidina E."/>
            <person name="Vinokurov K."/>
            <person name="Oppert C."/>
            <person name="Zou Z."/>
            <person name="Evans J."/>
            <person name="Lu Z."/>
            <person name="Zhao P."/>
            <person name="Sumathipala N."/>
            <person name="Altincicek B."/>
            <person name="Vilcinskas A."/>
            <person name="Williams M."/>
            <person name="Hultmark D."/>
            <person name="Hetru C."/>
            <person name="Jiang H."/>
            <person name="Grimmelikhuijzen C.J."/>
            <person name="Hauser F."/>
            <person name="Cazzamali G."/>
            <person name="Williamson M."/>
            <person name="Park Y."/>
            <person name="Li B."/>
            <person name="Tanaka Y."/>
            <person name="Predel R."/>
            <person name="Neupert S."/>
            <person name="Schachtner J."/>
            <person name="Verleyen P."/>
            <person name="Raible F."/>
            <person name="Bork P."/>
            <person name="Friedrich M."/>
            <person name="Walden K.K."/>
            <person name="Robertson H.M."/>
            <person name="Angeli S."/>
            <person name="Foret S."/>
            <person name="Bucher G."/>
            <person name="Schuetz S."/>
            <person name="Maleszka R."/>
            <person name="Wimmer E.A."/>
            <person name="Beeman R.W."/>
            <person name="Lorenzen M."/>
            <person name="Tomoyasu Y."/>
            <person name="Miller S.C."/>
            <person name="Grossmann D."/>
            <person name="Bucher G."/>
        </authorList>
    </citation>
    <scope>NUCLEOTIDE SEQUENCE [LARGE SCALE GENOMIC DNA]</scope>
    <source>
        <strain evidence="13 14">Georgia GA2</strain>
    </source>
</reference>
<feature type="transmembrane region" description="Helical" evidence="12">
    <location>
        <begin position="268"/>
        <end position="291"/>
    </location>
</feature>
<evidence type="ECO:0000256" key="1">
    <source>
        <dbReference type="ARBA" id="ARBA00004651"/>
    </source>
</evidence>
<feature type="transmembrane region" description="Helical" evidence="12">
    <location>
        <begin position="190"/>
        <end position="210"/>
    </location>
</feature>
<dbReference type="NCBIfam" id="TIGR00813">
    <property type="entry name" value="sss"/>
    <property type="match status" value="1"/>
</dbReference>
<dbReference type="Gene3D" id="1.20.1730.10">
    <property type="entry name" value="Sodium/glucose cotransporter"/>
    <property type="match status" value="1"/>
</dbReference>
<feature type="transmembrane region" description="Helical" evidence="12">
    <location>
        <begin position="311"/>
        <end position="334"/>
    </location>
</feature>
<dbReference type="GO" id="GO:0005886">
    <property type="term" value="C:plasma membrane"/>
    <property type="evidence" value="ECO:0007669"/>
    <property type="project" value="UniProtKB-SubCell"/>
</dbReference>
<accession>A0A139WHV3</accession>
<evidence type="ECO:0000256" key="10">
    <source>
        <dbReference type="ARBA" id="ARBA00023201"/>
    </source>
</evidence>
<evidence type="ECO:0000256" key="4">
    <source>
        <dbReference type="ARBA" id="ARBA00022475"/>
    </source>
</evidence>
<dbReference type="InterPro" id="IPR051163">
    <property type="entry name" value="Sodium:Solute_Symporter_SSF"/>
</dbReference>
<feature type="transmembrane region" description="Helical" evidence="12">
    <location>
        <begin position="12"/>
        <end position="32"/>
    </location>
</feature>
<dbReference type="PANTHER" id="PTHR42985">
    <property type="entry name" value="SODIUM-COUPLED MONOCARBOXYLATE TRANSPORTER"/>
    <property type="match status" value="1"/>
</dbReference>
<feature type="transmembrane region" description="Helical" evidence="12">
    <location>
        <begin position="398"/>
        <end position="419"/>
    </location>
</feature>
<gene>
    <name evidence="13" type="primary">AUGUSTUS-3.0.2_33255</name>
    <name evidence="13" type="ORF">TcasGA2_TC033255</name>
</gene>
<feature type="transmembrane region" description="Helical" evidence="12">
    <location>
        <begin position="159"/>
        <end position="178"/>
    </location>
</feature>
<dbReference type="EMBL" id="KQ971343">
    <property type="protein sequence ID" value="KYB27441.1"/>
    <property type="molecule type" value="Genomic_DNA"/>
</dbReference>
<organism evidence="13 14">
    <name type="scientific">Tribolium castaneum</name>
    <name type="common">Red flour beetle</name>
    <dbReference type="NCBI Taxonomy" id="7070"/>
    <lineage>
        <taxon>Eukaryota</taxon>
        <taxon>Metazoa</taxon>
        <taxon>Ecdysozoa</taxon>
        <taxon>Arthropoda</taxon>
        <taxon>Hexapoda</taxon>
        <taxon>Insecta</taxon>
        <taxon>Pterygota</taxon>
        <taxon>Neoptera</taxon>
        <taxon>Endopterygota</taxon>
        <taxon>Coleoptera</taxon>
        <taxon>Polyphaga</taxon>
        <taxon>Cucujiformia</taxon>
        <taxon>Tenebrionidae</taxon>
        <taxon>Tenebrionidae incertae sedis</taxon>
        <taxon>Tribolium</taxon>
    </lineage>
</organism>
<proteinExistence type="inferred from homology"/>
<keyword evidence="9 12" id="KW-0472">Membrane</keyword>
<keyword evidence="14" id="KW-1185">Reference proteome</keyword>
<evidence type="ECO:0000256" key="11">
    <source>
        <dbReference type="RuleBase" id="RU362091"/>
    </source>
</evidence>
<evidence type="ECO:0000313" key="13">
    <source>
        <dbReference type="EMBL" id="KYB27441.1"/>
    </source>
</evidence>
<dbReference type="OMA" id="VCSCHEY"/>
<evidence type="ECO:0000256" key="3">
    <source>
        <dbReference type="ARBA" id="ARBA00022448"/>
    </source>
</evidence>
<keyword evidence="8" id="KW-0406">Ion transport</keyword>
<dbReference type="PROSITE" id="PS50283">
    <property type="entry name" value="NA_SOLUT_SYMP_3"/>
    <property type="match status" value="1"/>
</dbReference>
<keyword evidence="4" id="KW-1003">Cell membrane</keyword>
<dbReference type="CDD" id="cd11492">
    <property type="entry name" value="SLC5sbd_NIS-SMVT"/>
    <property type="match status" value="1"/>
</dbReference>
<comment type="similarity">
    <text evidence="2 11">Belongs to the sodium:solute symporter (SSF) (TC 2.A.21) family.</text>
</comment>
<name>A0A139WHV3_TRICA</name>
<feature type="transmembrane region" description="Helical" evidence="12">
    <location>
        <begin position="128"/>
        <end position="153"/>
    </location>
</feature>
<dbReference type="Proteomes" id="UP000007266">
    <property type="component" value="Linkage group 5"/>
</dbReference>
<evidence type="ECO:0000313" key="14">
    <source>
        <dbReference type="Proteomes" id="UP000007266"/>
    </source>
</evidence>
<sequence length="561" mass="61058">MVTPTTVTFSWYDYLIFTGMLTVSVIIGIYFGCFGSKQSTTSEYLMGGKKMHVFPIAMSLVASHISGVTLLGVPADVYKFGGAYWLSVFALVIVSLVTIFVYLPVLYQAQITSVYEYLEKRFDQKTRVFSSFLFAVSQILFLPVVIYIPALAFAAATGINLHLVTPVICAVCIFYTTIGGLKAVVWTDTLQFTVTLGAVTTVLVLGIKATGGFGNSMISFELDVTRSDNFWAAFIGLTVLWISQCNTSQSCVQKLLSVPTLSDAKLATIYYGVGMILVKTAAVLTGLVIYARYHTCDPFETHQITRKDQLLPFYVFDVAGNVPGLSGLFIAGVFSAGLSTLSAHLNCLSGTVYEDFVSKLLPKDITERTKSNILKLIVVVCGAICTLLVFVFERLGGILPLVITFQGLTGGPLLGMFTLGILSRRATSKGALYGGIFGMVALASVVIPAKYLQTQGMIHIPAKPTSTIGCQFNFTENYSNQTIGDDGVLQVFKISYYYYTLLGFAFTTIFGIIVSFCTKKDGTAVSEKLLSPVVRRKGLEEDNYNTVEKALHLVTQNSDKL</sequence>
<dbReference type="AlphaFoldDB" id="A0A139WHV3"/>
<evidence type="ECO:0000256" key="12">
    <source>
        <dbReference type="SAM" id="Phobius"/>
    </source>
</evidence>
<keyword evidence="10" id="KW-0739">Sodium transport</keyword>